<dbReference type="PANTHER" id="PTHR10199:SF100">
    <property type="entry name" value="THROMBOSPONDIN, ISOFORM A"/>
    <property type="match status" value="1"/>
</dbReference>
<dbReference type="SUPFAM" id="SSF103647">
    <property type="entry name" value="TSP type-3 repeat"/>
    <property type="match status" value="2"/>
</dbReference>
<evidence type="ECO:0000256" key="4">
    <source>
        <dbReference type="SAM" id="SignalP"/>
    </source>
</evidence>
<dbReference type="Proteomes" id="UP000249061">
    <property type="component" value="Unassembled WGS sequence"/>
</dbReference>
<keyword evidence="2" id="KW-0106">Calcium</keyword>
<evidence type="ECO:0000313" key="6">
    <source>
        <dbReference type="Proteomes" id="UP000249061"/>
    </source>
</evidence>
<dbReference type="PANTHER" id="PTHR10199">
    <property type="entry name" value="THROMBOSPONDIN"/>
    <property type="match status" value="1"/>
</dbReference>
<dbReference type="SUPFAM" id="SSF50370">
    <property type="entry name" value="Ricin B-like lectins"/>
    <property type="match status" value="1"/>
</dbReference>
<organism evidence="5 6">
    <name type="scientific">Archangium gephyra</name>
    <dbReference type="NCBI Taxonomy" id="48"/>
    <lineage>
        <taxon>Bacteria</taxon>
        <taxon>Pseudomonadati</taxon>
        <taxon>Myxococcota</taxon>
        <taxon>Myxococcia</taxon>
        <taxon>Myxococcales</taxon>
        <taxon>Cystobacterineae</taxon>
        <taxon>Archangiaceae</taxon>
        <taxon>Archangium</taxon>
    </lineage>
</organism>
<sequence>MRVGWLLGALFVVGCSTPAASPSPEDVFDPKPNHDFDASTGEVRIVGLDGQTVCFTTDGSEPTEENGECTAGTRFDGPITLTCGESTDADALSTIKLSFSWNGAHDLTASANFGLDCTPPPADRDGDGVVDQRDNCPVTPNADQLDSDGNGIGDACENAGEPDADCDGRPDSADNCVNVSNTNQADDDRDGLGNVCDPEPRGAPALPYMNGTLARALPGWLDANRCSLNNCNDPSGVGSWNGTCPNGGTLAWRVTLNGLRAISAITYTDCSRDVTVPVPDYANDPNTMVMTTFTIVANGTMTQDTDFGGNGSESGSITISGAFTGSASSGVIINNRARTTGSKFNIACSAGPIAGERCAPNNAPIAYLFPDWSCAPGACPAPSVPLVDGDGDGVFDAYDNCPTIPNADQSDVDFDGIGGACDSTPGACMGIPDGGLPPVDAGVEFDAGVPDAGTPPFSLLKVKMGRCLYDNGNGGISSAGTCDGSRDDQRWEVIDHGNGKWSYRNFETSKCMTAKNWVGTIGTGACGGSDAMWKHERYDQGGFDSKYPLRLKADAYNYCLYTDGTGLVYATQGNCGLAGTENNRKVGIYANGDFTGVPLQP</sequence>
<reference evidence="5 6" key="1">
    <citation type="submission" date="2017-08" db="EMBL/GenBank/DDBJ databases">
        <title>Infants hospitalized years apart are colonized by the same room-sourced microbial strains.</title>
        <authorList>
            <person name="Brooks B."/>
            <person name="Olm M.R."/>
            <person name="Firek B.A."/>
            <person name="Baker R."/>
            <person name="Thomas B.C."/>
            <person name="Morowitz M.J."/>
            <person name="Banfield J.F."/>
        </authorList>
    </citation>
    <scope>NUCLEOTIDE SEQUENCE [LARGE SCALE GENOMIC DNA]</scope>
    <source>
        <strain evidence="5">S2_003_000_R2_14</strain>
    </source>
</reference>
<dbReference type="InterPro" id="IPR035992">
    <property type="entry name" value="Ricin_B-like_lectins"/>
</dbReference>
<dbReference type="GO" id="GO:0005509">
    <property type="term" value="F:calcium ion binding"/>
    <property type="evidence" value="ECO:0007669"/>
    <property type="project" value="InterPro"/>
</dbReference>
<protein>
    <submittedName>
        <fullName evidence="5">Uncharacterized protein</fullName>
    </submittedName>
</protein>
<name>A0A2W5T4L4_9BACT</name>
<dbReference type="AlphaFoldDB" id="A0A2W5T4L4"/>
<dbReference type="GO" id="GO:0007155">
    <property type="term" value="P:cell adhesion"/>
    <property type="evidence" value="ECO:0007669"/>
    <property type="project" value="InterPro"/>
</dbReference>
<feature type="compositionally biased region" description="Basic and acidic residues" evidence="3">
    <location>
        <begin position="122"/>
        <end position="134"/>
    </location>
</feature>
<dbReference type="PROSITE" id="PS50231">
    <property type="entry name" value="RICIN_B_LECTIN"/>
    <property type="match status" value="1"/>
</dbReference>
<accession>A0A2W5T4L4</accession>
<comment type="caution">
    <text evidence="5">The sequence shown here is derived from an EMBL/GenBank/DDBJ whole genome shotgun (WGS) entry which is preliminary data.</text>
</comment>
<dbReference type="Gene3D" id="4.10.1080.10">
    <property type="entry name" value="TSP type-3 repeat"/>
    <property type="match status" value="2"/>
</dbReference>
<evidence type="ECO:0000313" key="5">
    <source>
        <dbReference type="EMBL" id="PZR06385.1"/>
    </source>
</evidence>
<dbReference type="InterPro" id="IPR028974">
    <property type="entry name" value="TSP_type-3_rpt"/>
</dbReference>
<gene>
    <name evidence="5" type="ORF">DI536_30405</name>
</gene>
<feature type="chain" id="PRO_5015989493" evidence="4">
    <location>
        <begin position="22"/>
        <end position="601"/>
    </location>
</feature>
<feature type="signal peptide" evidence="4">
    <location>
        <begin position="1"/>
        <end position="21"/>
    </location>
</feature>
<feature type="region of interest" description="Disordered" evidence="3">
    <location>
        <begin position="122"/>
        <end position="169"/>
    </location>
</feature>
<dbReference type="InterPro" id="IPR003367">
    <property type="entry name" value="Thrombospondin_3-like_rpt"/>
</dbReference>
<evidence type="ECO:0000256" key="3">
    <source>
        <dbReference type="SAM" id="MobiDB-lite"/>
    </source>
</evidence>
<dbReference type="PROSITE" id="PS51257">
    <property type="entry name" value="PROKAR_LIPOPROTEIN"/>
    <property type="match status" value="1"/>
</dbReference>
<evidence type="ECO:0000256" key="1">
    <source>
        <dbReference type="ARBA" id="ARBA00022729"/>
    </source>
</evidence>
<proteinExistence type="predicted"/>
<keyword evidence="1 4" id="KW-0732">Signal</keyword>
<dbReference type="EMBL" id="QFQP01000038">
    <property type="protein sequence ID" value="PZR06385.1"/>
    <property type="molecule type" value="Genomic_DNA"/>
</dbReference>
<dbReference type="Pfam" id="PF02412">
    <property type="entry name" value="TSP_3"/>
    <property type="match status" value="3"/>
</dbReference>
<evidence type="ECO:0000256" key="2">
    <source>
        <dbReference type="ARBA" id="ARBA00022837"/>
    </source>
</evidence>